<evidence type="ECO:0000256" key="10">
    <source>
        <dbReference type="ARBA" id="ARBA00023136"/>
    </source>
</evidence>
<dbReference type="GO" id="GO:0016491">
    <property type="term" value="F:oxidoreductase activity"/>
    <property type="evidence" value="ECO:0007669"/>
    <property type="project" value="InterPro"/>
</dbReference>
<dbReference type="Pfam" id="PF03188">
    <property type="entry name" value="Cytochrom_B561"/>
    <property type="match status" value="1"/>
</dbReference>
<dbReference type="PANTHER" id="PTHR10106:SF24">
    <property type="entry name" value="NO EXTENDED MEMORY, ISOFORM A"/>
    <property type="match status" value="1"/>
</dbReference>
<keyword evidence="9" id="KW-0408">Iron</keyword>
<dbReference type="RefSeq" id="XP_022659303.1">
    <property type="nucleotide sequence ID" value="XM_022803568.1"/>
</dbReference>
<evidence type="ECO:0000259" key="12">
    <source>
        <dbReference type="PROSITE" id="PS50939"/>
    </source>
</evidence>
<dbReference type="InterPro" id="IPR043205">
    <property type="entry name" value="CYB561/CYBRD1-like"/>
</dbReference>
<dbReference type="GO" id="GO:0016020">
    <property type="term" value="C:membrane"/>
    <property type="evidence" value="ECO:0007669"/>
    <property type="project" value="UniProtKB-SubCell"/>
</dbReference>
<comment type="cofactor">
    <cofactor evidence="1">
        <name>heme b</name>
        <dbReference type="ChEBI" id="CHEBI:60344"/>
    </cofactor>
</comment>
<proteinExistence type="predicted"/>
<keyword evidence="10 11" id="KW-0472">Membrane</keyword>
<dbReference type="InterPro" id="IPR006593">
    <property type="entry name" value="Cyt_b561/ferric_Rdtase_TM"/>
</dbReference>
<evidence type="ECO:0000256" key="3">
    <source>
        <dbReference type="ARBA" id="ARBA00022448"/>
    </source>
</evidence>
<feature type="transmembrane region" description="Helical" evidence="11">
    <location>
        <begin position="38"/>
        <end position="63"/>
    </location>
</feature>
<evidence type="ECO:0000256" key="4">
    <source>
        <dbReference type="ARBA" id="ARBA00022617"/>
    </source>
</evidence>
<evidence type="ECO:0000256" key="8">
    <source>
        <dbReference type="ARBA" id="ARBA00022989"/>
    </source>
</evidence>
<dbReference type="PANTHER" id="PTHR10106">
    <property type="entry name" value="CYTOCHROME B561-RELATED"/>
    <property type="match status" value="1"/>
</dbReference>
<evidence type="ECO:0000313" key="14">
    <source>
        <dbReference type="Proteomes" id="UP000594260"/>
    </source>
</evidence>
<feature type="transmembrane region" description="Helical" evidence="11">
    <location>
        <begin position="155"/>
        <end position="177"/>
    </location>
</feature>
<keyword evidence="4" id="KW-0349">Heme</keyword>
<feature type="domain" description="Cytochrome b561" evidence="12">
    <location>
        <begin position="46"/>
        <end position="259"/>
    </location>
</feature>
<sequence length="281" mass="30831">MERIRSIFCSDGKKSSTVVESEGRMVMLDKPMGACARAFLNLFVLLTEIVLLGVLTVTLFWVFHYEGGVAWTNDIKRQFNLHFILMIVGLIFLNGQAILTYRLFGCCRRIYAKLTHAFLFLSAASCVAIGFYVAFEANERVHKGAHFYSLHSWLAIVTCGLFIMQLLVGLVSFLILLCCDGATASFRAALVPVHATFGLIIFVLGSATTLTGFMQAARARLNGQNQNADYRDYPEQGWILNALSGGVALLIILLPLVARNNIRGGRAVFTTSGSVAAVDMS</sequence>
<evidence type="ECO:0000256" key="2">
    <source>
        <dbReference type="ARBA" id="ARBA00004141"/>
    </source>
</evidence>
<protein>
    <recommendedName>
        <fullName evidence="12">Cytochrome b561 domain-containing protein</fullName>
    </recommendedName>
</protein>
<evidence type="ECO:0000256" key="5">
    <source>
        <dbReference type="ARBA" id="ARBA00022692"/>
    </source>
</evidence>
<keyword evidence="5 11" id="KW-0812">Transmembrane</keyword>
<keyword evidence="3" id="KW-0813">Transport</keyword>
<feature type="transmembrane region" description="Helical" evidence="11">
    <location>
        <begin position="189"/>
        <end position="217"/>
    </location>
</feature>
<evidence type="ECO:0000256" key="11">
    <source>
        <dbReference type="SAM" id="Phobius"/>
    </source>
</evidence>
<evidence type="ECO:0000256" key="7">
    <source>
        <dbReference type="ARBA" id="ARBA00022982"/>
    </source>
</evidence>
<feature type="transmembrane region" description="Helical" evidence="11">
    <location>
        <begin position="116"/>
        <end position="135"/>
    </location>
</feature>
<evidence type="ECO:0000256" key="9">
    <source>
        <dbReference type="ARBA" id="ARBA00023004"/>
    </source>
</evidence>
<reference evidence="13" key="1">
    <citation type="submission" date="2021-01" db="UniProtKB">
        <authorList>
            <consortium name="EnsemblMetazoa"/>
        </authorList>
    </citation>
    <scope>IDENTIFICATION</scope>
</reference>
<evidence type="ECO:0000313" key="13">
    <source>
        <dbReference type="EnsemblMetazoa" id="XP_022659303"/>
    </source>
</evidence>
<keyword evidence="7" id="KW-0249">Electron transport</keyword>
<dbReference type="PROSITE" id="PS50939">
    <property type="entry name" value="CYTOCHROME_B561"/>
    <property type="match status" value="1"/>
</dbReference>
<keyword evidence="6" id="KW-0479">Metal-binding</keyword>
<organism evidence="13 14">
    <name type="scientific">Varroa destructor</name>
    <name type="common">Honeybee mite</name>
    <dbReference type="NCBI Taxonomy" id="109461"/>
    <lineage>
        <taxon>Eukaryota</taxon>
        <taxon>Metazoa</taxon>
        <taxon>Ecdysozoa</taxon>
        <taxon>Arthropoda</taxon>
        <taxon>Chelicerata</taxon>
        <taxon>Arachnida</taxon>
        <taxon>Acari</taxon>
        <taxon>Parasitiformes</taxon>
        <taxon>Mesostigmata</taxon>
        <taxon>Gamasina</taxon>
        <taxon>Dermanyssoidea</taxon>
        <taxon>Varroidae</taxon>
        <taxon>Varroa</taxon>
    </lineage>
</organism>
<accession>A0A7M7M9A4</accession>
<dbReference type="FunFam" id="1.20.120.1770:FF:000001">
    <property type="entry name" value="Cytochrome b reductase 1"/>
    <property type="match status" value="1"/>
</dbReference>
<keyword evidence="8 11" id="KW-1133">Transmembrane helix</keyword>
<dbReference type="Gene3D" id="1.20.120.1770">
    <property type="match status" value="1"/>
</dbReference>
<dbReference type="GeneID" id="111249560"/>
<dbReference type="Proteomes" id="UP000594260">
    <property type="component" value="Unplaced"/>
</dbReference>
<evidence type="ECO:0000256" key="6">
    <source>
        <dbReference type="ARBA" id="ARBA00022723"/>
    </source>
</evidence>
<comment type="subcellular location">
    <subcellularLocation>
        <location evidence="2">Membrane</location>
        <topology evidence="2">Multi-pass membrane protein</topology>
    </subcellularLocation>
</comment>
<keyword evidence="14" id="KW-1185">Reference proteome</keyword>
<dbReference type="SMART" id="SM00665">
    <property type="entry name" value="B561"/>
    <property type="match status" value="1"/>
</dbReference>
<feature type="transmembrane region" description="Helical" evidence="11">
    <location>
        <begin position="83"/>
        <end position="104"/>
    </location>
</feature>
<dbReference type="GO" id="GO:0046872">
    <property type="term" value="F:metal ion binding"/>
    <property type="evidence" value="ECO:0007669"/>
    <property type="project" value="UniProtKB-KW"/>
</dbReference>
<evidence type="ECO:0000256" key="1">
    <source>
        <dbReference type="ARBA" id="ARBA00001970"/>
    </source>
</evidence>
<name>A0A7M7M9A4_VARDE</name>
<dbReference type="EnsemblMetazoa" id="XM_022803568">
    <property type="protein sequence ID" value="XP_022659303"/>
    <property type="gene ID" value="LOC111249560"/>
</dbReference>
<feature type="transmembrane region" description="Helical" evidence="11">
    <location>
        <begin position="237"/>
        <end position="257"/>
    </location>
</feature>
<dbReference type="AlphaFoldDB" id="A0A7M7M9A4"/>